<proteinExistence type="predicted"/>
<evidence type="ECO:0000313" key="3">
    <source>
        <dbReference type="EMBL" id="RHA09694.1"/>
    </source>
</evidence>
<feature type="transmembrane region" description="Helical" evidence="1">
    <location>
        <begin position="50"/>
        <end position="77"/>
    </location>
</feature>
<dbReference type="EMBL" id="QSFB01000028">
    <property type="protein sequence ID" value="RHA09694.1"/>
    <property type="molecule type" value="Genomic_DNA"/>
</dbReference>
<keyword evidence="1" id="KW-0472">Membrane</keyword>
<dbReference type="AlphaFoldDB" id="A0A413QRC8"/>
<evidence type="ECO:0000313" key="4">
    <source>
        <dbReference type="Proteomes" id="UP000286341"/>
    </source>
</evidence>
<dbReference type="Pfam" id="PF14501">
    <property type="entry name" value="HATPase_c_5"/>
    <property type="match status" value="1"/>
</dbReference>
<reference evidence="3 4" key="1">
    <citation type="submission" date="2018-08" db="EMBL/GenBank/DDBJ databases">
        <title>A genome reference for cultivated species of the human gut microbiota.</title>
        <authorList>
            <person name="Zou Y."/>
            <person name="Xue W."/>
            <person name="Luo G."/>
        </authorList>
    </citation>
    <scope>NUCLEOTIDE SEQUENCE [LARGE SCALE GENOMIC DNA]</scope>
    <source>
        <strain evidence="3 4">AM44-1AT</strain>
    </source>
</reference>
<dbReference type="SUPFAM" id="SSF55874">
    <property type="entry name" value="ATPase domain of HSP90 chaperone/DNA topoisomerase II/histidine kinase"/>
    <property type="match status" value="1"/>
</dbReference>
<evidence type="ECO:0000259" key="2">
    <source>
        <dbReference type="Pfam" id="PF14501"/>
    </source>
</evidence>
<dbReference type="PANTHER" id="PTHR40448">
    <property type="entry name" value="TWO-COMPONENT SENSOR HISTIDINE KINASE"/>
    <property type="match status" value="1"/>
</dbReference>
<name>A0A413QRC8_9FIRM</name>
<evidence type="ECO:0000256" key="1">
    <source>
        <dbReference type="SAM" id="Phobius"/>
    </source>
</evidence>
<dbReference type="Proteomes" id="UP000286341">
    <property type="component" value="Unassembled WGS sequence"/>
</dbReference>
<dbReference type="GO" id="GO:0042802">
    <property type="term" value="F:identical protein binding"/>
    <property type="evidence" value="ECO:0007669"/>
    <property type="project" value="TreeGrafter"/>
</dbReference>
<protein>
    <submittedName>
        <fullName evidence="3">GHKL domain-containing protein</fullName>
    </submittedName>
</protein>
<feature type="transmembrane region" description="Helical" evidence="1">
    <location>
        <begin position="157"/>
        <end position="179"/>
    </location>
</feature>
<dbReference type="InterPro" id="IPR036890">
    <property type="entry name" value="HATPase_C_sf"/>
</dbReference>
<feature type="transmembrane region" description="Helical" evidence="1">
    <location>
        <begin position="129"/>
        <end position="145"/>
    </location>
</feature>
<feature type="transmembrane region" description="Helical" evidence="1">
    <location>
        <begin position="89"/>
        <end position="109"/>
    </location>
</feature>
<gene>
    <name evidence="3" type="ORF">DW948_13840</name>
</gene>
<organism evidence="3 4">
    <name type="scientific">Agathobacter rectalis</name>
    <dbReference type="NCBI Taxonomy" id="39491"/>
    <lineage>
        <taxon>Bacteria</taxon>
        <taxon>Bacillati</taxon>
        <taxon>Bacillota</taxon>
        <taxon>Clostridia</taxon>
        <taxon>Lachnospirales</taxon>
        <taxon>Lachnospiraceae</taxon>
        <taxon>Agathobacter</taxon>
    </lineage>
</organism>
<sequence length="427" mass="49105">MEAASMYLIYKLYFSLINNLIIVLFLFRFSENNMHTVFSIKRKIIVFTLASLYSIVPLSRFDLIISNVFFLLTLYYLSDFKLKQSIIILIKFEVLLHIASAIICFLHSLLFSDAQLLYDNVIYQDYKSILVEIIAYVVYCLYCNLFKSNTIKNMYLLLFNITILGICLLLSYITLYICYSLPKSYMLSAIFAIIFVLIIICISLYDKFLAVIEENTNYRFKLELNKMEQEYSAKLDDKLNQLHSLRHDMKNHLIVIDGYASQHNDMKIHEYIHNICEDLSLTNAVDSGSHIVSALIAEKEDKAKSQNIRCEINISTPDINIDDFSITTIIGNLFDNAIKAAAECEHGWIRFSLTQTGSYMNIVIENSYFGNIIEKNGEFTSTKNDKVLPHGIGIKNVRKVVSNLNGQIDFSYASGYFSVKAELPNYS</sequence>
<dbReference type="PANTHER" id="PTHR40448:SF1">
    <property type="entry name" value="TWO-COMPONENT SENSOR HISTIDINE KINASE"/>
    <property type="match status" value="1"/>
</dbReference>
<feature type="domain" description="Sensor histidine kinase NatK-like C-terminal" evidence="2">
    <location>
        <begin position="324"/>
        <end position="424"/>
    </location>
</feature>
<keyword evidence="1" id="KW-0812">Transmembrane</keyword>
<dbReference type="InterPro" id="IPR032834">
    <property type="entry name" value="NatK-like_C"/>
</dbReference>
<feature type="transmembrane region" description="Helical" evidence="1">
    <location>
        <begin position="12"/>
        <end position="30"/>
    </location>
</feature>
<keyword evidence="1" id="KW-1133">Transmembrane helix</keyword>
<comment type="caution">
    <text evidence="3">The sequence shown here is derived from an EMBL/GenBank/DDBJ whole genome shotgun (WGS) entry which is preliminary data.</text>
</comment>
<dbReference type="Gene3D" id="3.30.565.10">
    <property type="entry name" value="Histidine kinase-like ATPase, C-terminal domain"/>
    <property type="match status" value="1"/>
</dbReference>
<dbReference type="CDD" id="cd16935">
    <property type="entry name" value="HATPase_AgrC-ComD-like"/>
    <property type="match status" value="1"/>
</dbReference>
<feature type="transmembrane region" description="Helical" evidence="1">
    <location>
        <begin position="185"/>
        <end position="205"/>
    </location>
</feature>
<accession>A0A413QRC8</accession>